<protein>
    <recommendedName>
        <fullName evidence="5">Vacuolar protein 14 C-terminal Fig4-binding domain-containing protein</fullName>
    </recommendedName>
</protein>
<dbReference type="PANTHER" id="PTHR16023">
    <property type="entry name" value="TAX1 BINDING PROTEIN-RELATED"/>
    <property type="match status" value="1"/>
</dbReference>
<comment type="similarity">
    <text evidence="2">Belongs to the VAC14 family.</text>
</comment>
<keyword evidence="4" id="KW-0472">Membrane</keyword>
<dbReference type="GO" id="GO:0000329">
    <property type="term" value="C:fungal-type vacuole membrane"/>
    <property type="evidence" value="ECO:0007669"/>
    <property type="project" value="EnsemblFungi"/>
</dbReference>
<keyword evidence="3" id="KW-0677">Repeat</keyword>
<dbReference type="InterPro" id="IPR021841">
    <property type="entry name" value="VAC14_Fig4p-bd"/>
</dbReference>
<dbReference type="GO" id="GO:0030674">
    <property type="term" value="F:protein-macromolecule adaptor activity"/>
    <property type="evidence" value="ECO:0007669"/>
    <property type="project" value="EnsemblFungi"/>
</dbReference>
<accession>A0A1E4TWU7</accession>
<dbReference type="InterPro" id="IPR011989">
    <property type="entry name" value="ARM-like"/>
</dbReference>
<dbReference type="GO" id="GO:0042327">
    <property type="term" value="P:positive regulation of phosphorylation"/>
    <property type="evidence" value="ECO:0007669"/>
    <property type="project" value="EnsemblFungi"/>
</dbReference>
<dbReference type="GO" id="GO:1903778">
    <property type="term" value="P:protein localization to vacuolar membrane"/>
    <property type="evidence" value="ECO:0007669"/>
    <property type="project" value="EnsemblFungi"/>
</dbReference>
<dbReference type="GO" id="GO:0010008">
    <property type="term" value="C:endosome membrane"/>
    <property type="evidence" value="ECO:0007669"/>
    <property type="project" value="TreeGrafter"/>
</dbReference>
<reference evidence="7" key="1">
    <citation type="submission" date="2016-05" db="EMBL/GenBank/DDBJ databases">
        <title>Comparative genomics of biotechnologically important yeasts.</title>
        <authorList>
            <consortium name="DOE Joint Genome Institute"/>
            <person name="Riley R."/>
            <person name="Haridas S."/>
            <person name="Wolfe K.H."/>
            <person name="Lopes M.R."/>
            <person name="Hittinger C.T."/>
            <person name="Goker M."/>
            <person name="Salamov A."/>
            <person name="Wisecaver J."/>
            <person name="Long T.M."/>
            <person name="Aerts A.L."/>
            <person name="Barry K."/>
            <person name="Choi C."/>
            <person name="Clum A."/>
            <person name="Coughlan A.Y."/>
            <person name="Deshpande S."/>
            <person name="Douglass A.P."/>
            <person name="Hanson S.J."/>
            <person name="Klenk H.-P."/>
            <person name="Labutti K."/>
            <person name="Lapidus A."/>
            <person name="Lindquist E."/>
            <person name="Lipzen A."/>
            <person name="Meier-Kolthoff J.P."/>
            <person name="Ohm R.A."/>
            <person name="Otillar R.P."/>
            <person name="Pangilinan J."/>
            <person name="Peng Y."/>
            <person name="Rokas A."/>
            <person name="Rosa C.A."/>
            <person name="Scheuner C."/>
            <person name="Sibirny A.A."/>
            <person name="Slot J.C."/>
            <person name="Stielow J.B."/>
            <person name="Sun H."/>
            <person name="Kurtzman C.P."/>
            <person name="Blackwell M."/>
            <person name="Grigoriev I.V."/>
            <person name="Jeffries T.W."/>
        </authorList>
    </citation>
    <scope>NUCLEOTIDE SEQUENCE [LARGE SCALE GENOMIC DNA]</scope>
    <source>
        <strain evidence="7">NRRL Y-2460</strain>
    </source>
</reference>
<feature type="non-terminal residue" evidence="6">
    <location>
        <position position="722"/>
    </location>
</feature>
<dbReference type="InterPro" id="IPR016024">
    <property type="entry name" value="ARM-type_fold"/>
</dbReference>
<dbReference type="STRING" id="669874.A0A1E4TWU7"/>
<evidence type="ECO:0000313" key="7">
    <source>
        <dbReference type="Proteomes" id="UP000094236"/>
    </source>
</evidence>
<name>A0A1E4TWU7_PACTA</name>
<sequence>LDKSIAKGLHDRLYDKRKAAALELEKVIKQCLAEGNSPKIREIINDLCCGYAYAVHQPNARNGGLIGLAAAAIALGQNEVANYLEDIIHPVLACFGDQDARVRYYACEALYNISKVAKGEVLLYFNEIFDVLCKLSSDSEMSVKKGADLLDRLIKDIVAEKAATYVSVLQTRDPTELLKNNTIVDSDGKTLQINEPQEPTAFNLQKFIPLLTERIFVINPFTRMFLVSWIKLLDSIPDLELVSYLPTFLGGLISFLSDTHKDVRVVTHNLLDLFLHEIRRISEIKEFVEERDKQLELKRKNHENGSEPTNNSLENVSKKIQDEETNDNVYEDPDDTSTSEGALYIPGQDVVLDYPRIIDILISHLDSSEEEIQLVVLSWIETLLEISSQSFLDYIPKLLMVLLQTMANESEQLRENSKLVNNHLMELVLNLDEEQDKRLNYSPIINTLILHFTNEKPITRVASIDWLTMLHNKNPKQLLEHGDNTFLTLLKALSDQSEEVINKDLQLLSKISNESDDVYFNSFMSDLLTLFKNDRKLLETRGSFIIRTMCISLNPERIFKSLAEVLEEEKDLNFVSIIIQILNNNLLTAPELNKLRKKLTSLTTSDSVSNNEGWITFSTLFKSWCHNPAAALSLCLISQNYQLAYNILTELVEYEITINLLVQLDILIQLLESPVFTKLRLQLLEAEKYPYLYKCLYGILMLLPQSLAFKTLQNRLNSVGPI</sequence>
<dbReference type="SUPFAM" id="SSF48371">
    <property type="entry name" value="ARM repeat"/>
    <property type="match status" value="1"/>
</dbReference>
<dbReference type="InterPro" id="IPR026825">
    <property type="entry name" value="Vac14"/>
</dbReference>
<dbReference type="Proteomes" id="UP000094236">
    <property type="component" value="Unassembled WGS sequence"/>
</dbReference>
<dbReference type="AlphaFoldDB" id="A0A1E4TWU7"/>
<comment type="subcellular location">
    <subcellularLocation>
        <location evidence="1">Endomembrane system</location>
    </subcellularLocation>
</comment>
<dbReference type="GO" id="GO:0042802">
    <property type="term" value="F:identical protein binding"/>
    <property type="evidence" value="ECO:0007669"/>
    <property type="project" value="EnsemblFungi"/>
</dbReference>
<dbReference type="GO" id="GO:0006661">
    <property type="term" value="P:phosphatidylinositol biosynthetic process"/>
    <property type="evidence" value="ECO:0007669"/>
    <property type="project" value="EnsemblFungi"/>
</dbReference>
<dbReference type="Pfam" id="PF12755">
    <property type="entry name" value="Vac14_Fab1_bd"/>
    <property type="match status" value="1"/>
</dbReference>
<gene>
    <name evidence="6" type="ORF">PACTADRAFT_28927</name>
</gene>
<evidence type="ECO:0000259" key="5">
    <source>
        <dbReference type="Pfam" id="PF11916"/>
    </source>
</evidence>
<feature type="domain" description="Vacuolar protein 14 C-terminal Fig4-binding" evidence="5">
    <location>
        <begin position="535"/>
        <end position="719"/>
    </location>
</feature>
<dbReference type="Gene3D" id="1.25.10.10">
    <property type="entry name" value="Leucine-rich Repeat Variant"/>
    <property type="match status" value="2"/>
</dbReference>
<evidence type="ECO:0000256" key="1">
    <source>
        <dbReference type="ARBA" id="ARBA00004308"/>
    </source>
</evidence>
<evidence type="ECO:0000256" key="4">
    <source>
        <dbReference type="ARBA" id="ARBA00023136"/>
    </source>
</evidence>
<dbReference type="OrthoDB" id="5574975at2759"/>
<dbReference type="GO" id="GO:0070772">
    <property type="term" value="C:PAS complex"/>
    <property type="evidence" value="ECO:0007669"/>
    <property type="project" value="EnsemblFungi"/>
</dbReference>
<evidence type="ECO:0000256" key="2">
    <source>
        <dbReference type="ARBA" id="ARBA00010225"/>
    </source>
</evidence>
<feature type="non-terminal residue" evidence="6">
    <location>
        <position position="1"/>
    </location>
</feature>
<dbReference type="Pfam" id="PF11916">
    <property type="entry name" value="Vac14_Fig4_bd"/>
    <property type="match status" value="1"/>
</dbReference>
<organism evidence="6 7">
    <name type="scientific">Pachysolen tannophilus NRRL Y-2460</name>
    <dbReference type="NCBI Taxonomy" id="669874"/>
    <lineage>
        <taxon>Eukaryota</taxon>
        <taxon>Fungi</taxon>
        <taxon>Dikarya</taxon>
        <taxon>Ascomycota</taxon>
        <taxon>Saccharomycotina</taxon>
        <taxon>Pichiomycetes</taxon>
        <taxon>Pachysolenaceae</taxon>
        <taxon>Pachysolen</taxon>
    </lineage>
</organism>
<evidence type="ECO:0000313" key="6">
    <source>
        <dbReference type="EMBL" id="ODV96138.1"/>
    </source>
</evidence>
<dbReference type="PANTHER" id="PTHR16023:SF0">
    <property type="entry name" value="PROTEIN VAC14 HOMOLOG"/>
    <property type="match status" value="1"/>
</dbReference>
<evidence type="ECO:0000256" key="3">
    <source>
        <dbReference type="ARBA" id="ARBA00022737"/>
    </source>
</evidence>
<dbReference type="GO" id="GO:0071474">
    <property type="term" value="P:cellular hyperosmotic response"/>
    <property type="evidence" value="ECO:0007669"/>
    <property type="project" value="EnsemblFungi"/>
</dbReference>
<dbReference type="EMBL" id="KV454013">
    <property type="protein sequence ID" value="ODV96138.1"/>
    <property type="molecule type" value="Genomic_DNA"/>
</dbReference>
<keyword evidence="7" id="KW-1185">Reference proteome</keyword>
<proteinExistence type="inferred from homology"/>